<dbReference type="EMBL" id="BCLP01044292">
    <property type="protein sequence ID" value="GAU10315.1"/>
    <property type="molecule type" value="Genomic_DNA"/>
</dbReference>
<dbReference type="PANTHER" id="PTHR13500:SF0">
    <property type="entry name" value="NUCLEOLAR PRE-RIBOSOMAL-ASSOCIATED PROTEIN 1"/>
    <property type="match status" value="1"/>
</dbReference>
<dbReference type="AlphaFoldDB" id="A0A1B5Z873"/>
<keyword evidence="2" id="KW-1185">Reference proteome</keyword>
<proteinExistence type="predicted"/>
<sequence length="100" mass="11728">MTPLLPELYALHTLHKFLFPFQLLELLVDWMFKRVEMDYLPNKISLLSVGCALAADAFSAFSFYFQQSRGNRVPFDLFWEMGENNVKADTFEQIYIKVPL</sequence>
<protein>
    <submittedName>
        <fullName evidence="1">Uncharacterized protein</fullName>
    </submittedName>
</protein>
<accession>A0A1B5Z873</accession>
<dbReference type="GO" id="GO:0000466">
    <property type="term" value="P:maturation of 5.8S rRNA from tricistronic rRNA transcript (SSU-rRNA, 5.8S rRNA, LSU-rRNA)"/>
    <property type="evidence" value="ECO:0007669"/>
    <property type="project" value="TreeGrafter"/>
</dbReference>
<reference evidence="2" key="1">
    <citation type="journal article" date="2017" name="Front. Plant Sci.">
        <title>Climate Clever Clovers: New Paradigm to Reduce the Environmental Footprint of Ruminants by Breeding Low Methanogenic Forages Utilizing Haplotype Variation.</title>
        <authorList>
            <person name="Kaur P."/>
            <person name="Appels R."/>
            <person name="Bayer P.E."/>
            <person name="Keeble-Gagnere G."/>
            <person name="Wang J."/>
            <person name="Hirakawa H."/>
            <person name="Shirasawa K."/>
            <person name="Vercoe P."/>
            <person name="Stefanova K."/>
            <person name="Durmic Z."/>
            <person name="Nichols P."/>
            <person name="Revell C."/>
            <person name="Isobe S.N."/>
            <person name="Edwards D."/>
            <person name="Erskine W."/>
        </authorList>
    </citation>
    <scope>NUCLEOTIDE SEQUENCE [LARGE SCALE GENOMIC DNA]</scope>
    <source>
        <strain evidence="2">cv. Daliak</strain>
    </source>
</reference>
<dbReference type="InterPro" id="IPR039844">
    <property type="entry name" value="URB1"/>
</dbReference>
<evidence type="ECO:0000313" key="1">
    <source>
        <dbReference type="EMBL" id="GAU10315.1"/>
    </source>
</evidence>
<dbReference type="GO" id="GO:0000463">
    <property type="term" value="P:maturation of LSU-rRNA from tricistronic rRNA transcript (SSU-rRNA, 5.8S rRNA, LSU-rRNA)"/>
    <property type="evidence" value="ECO:0007669"/>
    <property type="project" value="TreeGrafter"/>
</dbReference>
<gene>
    <name evidence="1" type="ORF">TSUD_420430</name>
</gene>
<dbReference type="GO" id="GO:0005730">
    <property type="term" value="C:nucleolus"/>
    <property type="evidence" value="ECO:0007669"/>
    <property type="project" value="TreeGrafter"/>
</dbReference>
<dbReference type="PANTHER" id="PTHR13500">
    <property type="entry name" value="NUCLEOLAR PRERIBOSOMAL-ASSOCIATED PROTEIN 1"/>
    <property type="match status" value="1"/>
</dbReference>
<name>A0A1B5Z873_TRISU</name>
<evidence type="ECO:0000313" key="2">
    <source>
        <dbReference type="Proteomes" id="UP000242715"/>
    </source>
</evidence>
<dbReference type="Proteomes" id="UP000242715">
    <property type="component" value="Unassembled WGS sequence"/>
</dbReference>
<organism evidence="1 2">
    <name type="scientific">Trifolium subterraneum</name>
    <name type="common">Subterranean clover</name>
    <dbReference type="NCBI Taxonomy" id="3900"/>
    <lineage>
        <taxon>Eukaryota</taxon>
        <taxon>Viridiplantae</taxon>
        <taxon>Streptophyta</taxon>
        <taxon>Embryophyta</taxon>
        <taxon>Tracheophyta</taxon>
        <taxon>Spermatophyta</taxon>
        <taxon>Magnoliopsida</taxon>
        <taxon>eudicotyledons</taxon>
        <taxon>Gunneridae</taxon>
        <taxon>Pentapetalae</taxon>
        <taxon>rosids</taxon>
        <taxon>fabids</taxon>
        <taxon>Fabales</taxon>
        <taxon>Fabaceae</taxon>
        <taxon>Papilionoideae</taxon>
        <taxon>50 kb inversion clade</taxon>
        <taxon>NPAAA clade</taxon>
        <taxon>Hologalegina</taxon>
        <taxon>IRL clade</taxon>
        <taxon>Trifolieae</taxon>
        <taxon>Trifolium</taxon>
    </lineage>
</organism>
<comment type="caution">
    <text evidence="1">The sequence shown here is derived from an EMBL/GenBank/DDBJ whole genome shotgun (WGS) entry which is preliminary data.</text>
</comment>